<dbReference type="InterPro" id="IPR023294">
    <property type="entry name" value="Tachylectin2"/>
</dbReference>
<dbReference type="PANTHER" id="PTHR24260">
    <property type="match status" value="1"/>
</dbReference>
<evidence type="ECO:0000259" key="2">
    <source>
        <dbReference type="PROSITE" id="PS50240"/>
    </source>
</evidence>
<dbReference type="InterPro" id="IPR051333">
    <property type="entry name" value="CLIP_Serine_Protease"/>
</dbReference>
<reference evidence="3 4" key="1">
    <citation type="submission" date="2020-01" db="EMBL/GenBank/DDBJ databases">
        <title>Insect and environment-associated Actinomycetes.</title>
        <authorList>
            <person name="Currrie C."/>
            <person name="Chevrette M."/>
            <person name="Carlson C."/>
            <person name="Stubbendieck R."/>
            <person name="Wendt-Pienkowski E."/>
        </authorList>
    </citation>
    <scope>NUCLEOTIDE SEQUENCE [LARGE SCALE GENOMIC DNA]</scope>
    <source>
        <strain evidence="3 4">SID8386</strain>
    </source>
</reference>
<dbReference type="Pfam" id="PF14517">
    <property type="entry name" value="Tachylectin"/>
    <property type="match status" value="1"/>
</dbReference>
<proteinExistence type="predicted"/>
<dbReference type="RefSeq" id="WP_157904847.1">
    <property type="nucleotide sequence ID" value="NZ_JAAGNC010000207.1"/>
</dbReference>
<dbReference type="SMART" id="SM00020">
    <property type="entry name" value="Tryp_SPc"/>
    <property type="match status" value="1"/>
</dbReference>
<evidence type="ECO:0000313" key="4">
    <source>
        <dbReference type="Proteomes" id="UP000470404"/>
    </source>
</evidence>
<organism evidence="3 4">
    <name type="scientific">Amycolatopsis rubida</name>
    <dbReference type="NCBI Taxonomy" id="112413"/>
    <lineage>
        <taxon>Bacteria</taxon>
        <taxon>Bacillati</taxon>
        <taxon>Actinomycetota</taxon>
        <taxon>Actinomycetes</taxon>
        <taxon>Pseudonocardiales</taxon>
        <taxon>Pseudonocardiaceae</taxon>
        <taxon>Amycolatopsis</taxon>
    </lineage>
</organism>
<protein>
    <submittedName>
        <fullName evidence="3">Trypsin-like serine protease</fullName>
    </submittedName>
</protein>
<dbReference type="SUPFAM" id="SSF50494">
    <property type="entry name" value="Trypsin-like serine proteases"/>
    <property type="match status" value="1"/>
</dbReference>
<keyword evidence="4" id="KW-1185">Reference proteome</keyword>
<accession>A0ABX0C6Y2</accession>
<dbReference type="InterPro" id="IPR001254">
    <property type="entry name" value="Trypsin_dom"/>
</dbReference>
<name>A0ABX0C6Y2_9PSEU</name>
<dbReference type="InterPro" id="IPR009003">
    <property type="entry name" value="Peptidase_S1_PA"/>
</dbReference>
<dbReference type="PRINTS" id="PR00722">
    <property type="entry name" value="CHYMOTRYPSIN"/>
</dbReference>
<feature type="chain" id="PRO_5047268341" evidence="1">
    <location>
        <begin position="29"/>
        <end position="512"/>
    </location>
</feature>
<gene>
    <name evidence="3" type="ORF">G3I59_42445</name>
</gene>
<keyword evidence="1" id="KW-0732">Signal</keyword>
<dbReference type="InterPro" id="IPR001314">
    <property type="entry name" value="Peptidase_S1A"/>
</dbReference>
<feature type="signal peptide" evidence="1">
    <location>
        <begin position="1"/>
        <end position="28"/>
    </location>
</feature>
<dbReference type="SUPFAM" id="SSF50934">
    <property type="entry name" value="Tachylectin-2"/>
    <property type="match status" value="1"/>
</dbReference>
<dbReference type="Gene3D" id="2.115.10.10">
    <property type="entry name" value="Tachylectin 2"/>
    <property type="match status" value="1"/>
</dbReference>
<dbReference type="PROSITE" id="PS50240">
    <property type="entry name" value="TRYPSIN_DOM"/>
    <property type="match status" value="1"/>
</dbReference>
<dbReference type="EMBL" id="JAAGNC010000207">
    <property type="protein sequence ID" value="NEC62088.1"/>
    <property type="molecule type" value="Genomic_DNA"/>
</dbReference>
<evidence type="ECO:0000313" key="3">
    <source>
        <dbReference type="EMBL" id="NEC62088.1"/>
    </source>
</evidence>
<evidence type="ECO:0000256" key="1">
    <source>
        <dbReference type="SAM" id="SignalP"/>
    </source>
</evidence>
<dbReference type="Proteomes" id="UP000470404">
    <property type="component" value="Unassembled WGS sequence"/>
</dbReference>
<dbReference type="InterPro" id="IPR036813">
    <property type="entry name" value="Tachylectin2_sf"/>
</dbReference>
<sequence length="512" mass="53578">MPRKTRRILALSATLVTGGALTAVPAHAISGGTVVPSGTSGYLARITTPTKACSAALIDPSWVITSANCLTASATGAPTENATVSVGAVDVSTGAGTNAKVVKVIGRSDRDVALAKLDKPATGSTPVALATTAPTSGETLQLAGFGRTATEWVPARPSVASFAVSSVNATEVAVTSASGSDTCLGDAGGPALRTAGDKVEVVAVNSRSWQHGCLAVTETQQGDTEARVDDLADWVRQNTVPTPVSCPNGAVVWDDMADGSLWRHIHNGPVNGTASWTEPTKSSGNGWFGRPVAGKNGAMWDVHRSYGAGDPYGDGVLKLWKWDGANLTGGKAVGDGWARYLTPEFKNRITVDQSGRIFMVNDQGELRAYFWDDAANKWGDGNGQLVDTGWTKYDSITAAGDGVLYARTPNGNLYRFQYDFGAAKWTQREKLVGTGWNIFSGIFSPGADILYGRGAYGPGPWDGKDGPVLRWYRYSANTDTWLPVGTSGTSVGSGWNTDLHATAAPDSCRLVP</sequence>
<feature type="domain" description="Peptidase S1" evidence="2">
    <location>
        <begin position="29"/>
        <end position="240"/>
    </location>
</feature>
<dbReference type="Pfam" id="PF00089">
    <property type="entry name" value="Trypsin"/>
    <property type="match status" value="1"/>
</dbReference>
<dbReference type="InterPro" id="IPR043504">
    <property type="entry name" value="Peptidase_S1_PA_chymotrypsin"/>
</dbReference>
<dbReference type="Gene3D" id="2.40.10.10">
    <property type="entry name" value="Trypsin-like serine proteases"/>
    <property type="match status" value="1"/>
</dbReference>
<comment type="caution">
    <text evidence="3">The sequence shown here is derived from an EMBL/GenBank/DDBJ whole genome shotgun (WGS) entry which is preliminary data.</text>
</comment>
<dbReference type="PANTHER" id="PTHR24260:SF136">
    <property type="entry name" value="GH08193P-RELATED"/>
    <property type="match status" value="1"/>
</dbReference>